<comment type="similarity">
    <text evidence="2">Belongs to the methyltransferase superfamily.</text>
</comment>
<reference evidence="13 14" key="1">
    <citation type="submission" date="2024-02" db="EMBL/GenBank/DDBJ databases">
        <title>High-quality chromosome-scale genome assembly of Pensacola bahiagrass (Paspalum notatum Flugge var. saurae).</title>
        <authorList>
            <person name="Vega J.M."/>
            <person name="Podio M."/>
            <person name="Orjuela J."/>
            <person name="Siena L.A."/>
            <person name="Pessino S.C."/>
            <person name="Combes M.C."/>
            <person name="Mariac C."/>
            <person name="Albertini E."/>
            <person name="Pupilli F."/>
            <person name="Ortiz J.P.A."/>
            <person name="Leblanc O."/>
        </authorList>
    </citation>
    <scope>NUCLEOTIDE SEQUENCE [LARGE SCALE GENOMIC DNA]</scope>
    <source>
        <strain evidence="13">R1</strain>
        <tissue evidence="13">Leaf</tissue>
    </source>
</reference>
<keyword evidence="3" id="KW-0489">Methyltransferase</keyword>
<evidence type="ECO:0000313" key="13">
    <source>
        <dbReference type="EMBL" id="WVZ53798.1"/>
    </source>
</evidence>
<comment type="subcellular location">
    <subcellularLocation>
        <location evidence="10">Endomembrane system</location>
        <topology evidence="10">Single-pass membrane protein</topology>
    </subcellularLocation>
    <subcellularLocation>
        <location evidence="1">Membrane</location>
        <topology evidence="1">Single-pass type II membrane protein</topology>
    </subcellularLocation>
</comment>
<dbReference type="GO" id="GO:0005768">
    <property type="term" value="C:endosome"/>
    <property type="evidence" value="ECO:0007669"/>
    <property type="project" value="TreeGrafter"/>
</dbReference>
<keyword evidence="8 12" id="KW-0472">Membrane</keyword>
<sequence>MALFDRNQRQRSSFCSTATFVVFVALCLLGLWMMSLSSPEKVAANKQGADVVKAEEDSSIDATNTVKQDSANVVAEDVVENAAAKPGGGDVEGDGGGKAAASNKDQSFDDENGKTEGGELVKPGAGGDTDAAAGQDKGAEEAAVESSTTKDDAAGNKDQTAVDSKDGGGDLDPGAEQGATDAKASAEQAVVTTDAVKESGAELGGGGGGTPKKLTFDDENGKMDGVDLVKDDGNKTRISEESAKVEGAALTVKPVAKAAAAAAATTDTEKQEEASAAGADTTTSASATSAEEEKRQEGAAAAEAQPNVQAELLTEERAAQNGSFTTQAAESTEEKKKRAERTKGNNNKKGKRQKKNAAAAGWKLCNSSAGADYIPCLDNLEAIRKLKTDKHYEHRERHCPAEAPTCLVPAPPEYREPIRWPHSRDKIWYGNVPHTKLAAYKGHQNWVKVSGEHLTFPGGGTQFKHGALHYIELIQNSHPEVAWGRRSRVVLDVGCGVASFGGYLFDRDALTMSLAPKDEHEAQVQFALERGIPAISAVMGTQRLPFPANVFDVVHCARCRVPWHIDGGMLLLELNRMLRPGGFFVWSATPVYQKLPDDVEIWDEMVKLTKAMCWEMVAKTRDTVDLVGLVIFRKPVSNGCYDEREQKGPALCESSDDPNAAWNIKLRACMHRVPEDPSARGSRWPAPWPERLGKVPYWLERSQVGVYGKPAPDDFAADLEHWRKAVRSSYLAGMGIDWKTVRNVMDMRAVYGGFAAALREMKVWVMNVVTIDSPDTLPVIYERGLFGIYHDWCESFSTYPRSYDLLHADHLFSKLKPRCKVLPVIVEVDRIMRPNGKLIVRDDKETVDEIKSVVRSLQWEVRMTVSKDKEAMLCARKTTWRPTQVETR</sequence>
<evidence type="ECO:0000256" key="6">
    <source>
        <dbReference type="ARBA" id="ARBA00022968"/>
    </source>
</evidence>
<dbReference type="PANTHER" id="PTHR10108:SF1095">
    <property type="entry name" value="PROTEIN, PUTATIVE, EXPRESSED-RELATED"/>
    <property type="match status" value="1"/>
</dbReference>
<evidence type="ECO:0000256" key="7">
    <source>
        <dbReference type="ARBA" id="ARBA00022989"/>
    </source>
</evidence>
<evidence type="ECO:0000256" key="9">
    <source>
        <dbReference type="ARBA" id="ARBA00023180"/>
    </source>
</evidence>
<evidence type="ECO:0000256" key="11">
    <source>
        <dbReference type="SAM" id="MobiDB-lite"/>
    </source>
</evidence>
<dbReference type="AlphaFoldDB" id="A0AAQ3SF03"/>
<keyword evidence="5 12" id="KW-0812">Transmembrane</keyword>
<proteinExistence type="inferred from homology"/>
<evidence type="ECO:0000256" key="8">
    <source>
        <dbReference type="ARBA" id="ARBA00023136"/>
    </source>
</evidence>
<keyword evidence="6" id="KW-0735">Signal-anchor</keyword>
<feature type="compositionally biased region" description="Basic and acidic residues" evidence="11">
    <location>
        <begin position="214"/>
        <end position="244"/>
    </location>
</feature>
<evidence type="ECO:0000256" key="5">
    <source>
        <dbReference type="ARBA" id="ARBA00022692"/>
    </source>
</evidence>
<dbReference type="GO" id="GO:0005802">
    <property type="term" value="C:trans-Golgi network"/>
    <property type="evidence" value="ECO:0007669"/>
    <property type="project" value="TreeGrafter"/>
</dbReference>
<feature type="compositionally biased region" description="Low complexity" evidence="11">
    <location>
        <begin position="71"/>
        <end position="84"/>
    </location>
</feature>
<feature type="compositionally biased region" description="Low complexity" evidence="11">
    <location>
        <begin position="274"/>
        <end position="289"/>
    </location>
</feature>
<evidence type="ECO:0000256" key="3">
    <source>
        <dbReference type="ARBA" id="ARBA00022603"/>
    </source>
</evidence>
<dbReference type="InterPro" id="IPR004159">
    <property type="entry name" value="Put_SAM_MeTrfase"/>
</dbReference>
<feature type="compositionally biased region" description="Basic residues" evidence="11">
    <location>
        <begin position="346"/>
        <end position="355"/>
    </location>
</feature>
<feature type="compositionally biased region" description="Gly residues" evidence="11">
    <location>
        <begin position="86"/>
        <end position="98"/>
    </location>
</feature>
<dbReference type="FunFam" id="3.40.50.150:FF:000084">
    <property type="entry name" value="probable methyltransferase PMT23"/>
    <property type="match status" value="1"/>
</dbReference>
<dbReference type="InterPro" id="IPR029063">
    <property type="entry name" value="SAM-dependent_MTases_sf"/>
</dbReference>
<evidence type="ECO:0000256" key="10">
    <source>
        <dbReference type="ARBA" id="ARBA00037847"/>
    </source>
</evidence>
<dbReference type="Proteomes" id="UP001341281">
    <property type="component" value="Chromosome 01"/>
</dbReference>
<evidence type="ECO:0008006" key="15">
    <source>
        <dbReference type="Google" id="ProtNLM"/>
    </source>
</evidence>
<dbReference type="Pfam" id="PF03141">
    <property type="entry name" value="Methyltransf_29"/>
    <property type="match status" value="1"/>
</dbReference>
<dbReference type="SUPFAM" id="SSF53335">
    <property type="entry name" value="S-adenosyl-L-methionine-dependent methyltransferases"/>
    <property type="match status" value="2"/>
</dbReference>
<keyword evidence="14" id="KW-1185">Reference proteome</keyword>
<dbReference type="EMBL" id="CP144745">
    <property type="protein sequence ID" value="WVZ53798.1"/>
    <property type="molecule type" value="Genomic_DNA"/>
</dbReference>
<keyword evidence="7 12" id="KW-1133">Transmembrane helix</keyword>
<evidence type="ECO:0000256" key="2">
    <source>
        <dbReference type="ARBA" id="ARBA00008361"/>
    </source>
</evidence>
<evidence type="ECO:0000256" key="1">
    <source>
        <dbReference type="ARBA" id="ARBA00004606"/>
    </source>
</evidence>
<organism evidence="13 14">
    <name type="scientific">Paspalum notatum var. saurae</name>
    <dbReference type="NCBI Taxonomy" id="547442"/>
    <lineage>
        <taxon>Eukaryota</taxon>
        <taxon>Viridiplantae</taxon>
        <taxon>Streptophyta</taxon>
        <taxon>Embryophyta</taxon>
        <taxon>Tracheophyta</taxon>
        <taxon>Spermatophyta</taxon>
        <taxon>Magnoliopsida</taxon>
        <taxon>Liliopsida</taxon>
        <taxon>Poales</taxon>
        <taxon>Poaceae</taxon>
        <taxon>PACMAD clade</taxon>
        <taxon>Panicoideae</taxon>
        <taxon>Andropogonodae</taxon>
        <taxon>Paspaleae</taxon>
        <taxon>Paspalinae</taxon>
        <taxon>Paspalum</taxon>
    </lineage>
</organism>
<feature type="compositionally biased region" description="Low complexity" evidence="11">
    <location>
        <begin position="298"/>
        <end position="311"/>
    </location>
</feature>
<dbReference type="PANTHER" id="PTHR10108">
    <property type="entry name" value="SAM-DEPENDENT METHYLTRANSFERASE"/>
    <property type="match status" value="1"/>
</dbReference>
<evidence type="ECO:0000256" key="12">
    <source>
        <dbReference type="SAM" id="Phobius"/>
    </source>
</evidence>
<feature type="compositionally biased region" description="Basic and acidic residues" evidence="11">
    <location>
        <begin position="332"/>
        <end position="343"/>
    </location>
</feature>
<feature type="compositionally biased region" description="Low complexity" evidence="11">
    <location>
        <begin position="248"/>
        <end position="266"/>
    </location>
</feature>
<feature type="region of interest" description="Disordered" evidence="11">
    <location>
        <begin position="55"/>
        <end position="359"/>
    </location>
</feature>
<evidence type="ECO:0000313" key="14">
    <source>
        <dbReference type="Proteomes" id="UP001341281"/>
    </source>
</evidence>
<dbReference type="GO" id="GO:0032259">
    <property type="term" value="P:methylation"/>
    <property type="evidence" value="ECO:0007669"/>
    <property type="project" value="UniProtKB-KW"/>
</dbReference>
<accession>A0AAQ3SF03</accession>
<keyword evidence="9" id="KW-0325">Glycoprotein</keyword>
<dbReference type="Gene3D" id="3.40.50.150">
    <property type="entry name" value="Vaccinia Virus protein VP39"/>
    <property type="match status" value="1"/>
</dbReference>
<dbReference type="GO" id="GO:0008168">
    <property type="term" value="F:methyltransferase activity"/>
    <property type="evidence" value="ECO:0007669"/>
    <property type="project" value="UniProtKB-KW"/>
</dbReference>
<evidence type="ECO:0000256" key="4">
    <source>
        <dbReference type="ARBA" id="ARBA00022679"/>
    </source>
</evidence>
<keyword evidence="4" id="KW-0808">Transferase</keyword>
<feature type="compositionally biased region" description="Polar residues" evidence="11">
    <location>
        <begin position="60"/>
        <end position="70"/>
    </location>
</feature>
<gene>
    <name evidence="13" type="ORF">U9M48_004692</name>
</gene>
<dbReference type="GO" id="GO:0016020">
    <property type="term" value="C:membrane"/>
    <property type="evidence" value="ECO:0007669"/>
    <property type="project" value="UniProtKB-SubCell"/>
</dbReference>
<name>A0AAQ3SF03_PASNO</name>
<protein>
    <recommendedName>
        <fullName evidence="15">Methyltransferase PMT26</fullName>
    </recommendedName>
</protein>
<feature type="transmembrane region" description="Helical" evidence="12">
    <location>
        <begin position="12"/>
        <end position="34"/>
    </location>
</feature>